<evidence type="ECO:0000313" key="3">
    <source>
        <dbReference type="Proteomes" id="UP000235392"/>
    </source>
</evidence>
<organism evidence="2 3">
    <name type="scientific">Puccinia coronata f. sp. avenae</name>
    <dbReference type="NCBI Taxonomy" id="200324"/>
    <lineage>
        <taxon>Eukaryota</taxon>
        <taxon>Fungi</taxon>
        <taxon>Dikarya</taxon>
        <taxon>Basidiomycota</taxon>
        <taxon>Pucciniomycotina</taxon>
        <taxon>Pucciniomycetes</taxon>
        <taxon>Pucciniales</taxon>
        <taxon>Pucciniaceae</taxon>
        <taxon>Puccinia</taxon>
    </lineage>
</organism>
<evidence type="ECO:0000256" key="1">
    <source>
        <dbReference type="SAM" id="Phobius"/>
    </source>
</evidence>
<sequence length="179" mass="20391">MTNISHWERYMWILMASIGHWVNGAILLYLGLVITGRSPADSISKKNEIFRLPNTDFWFCQYLLKRDTISCQYLEFCGGPRDTRKIQPARRTAPYSEAPWAGGPFTERGDASELTLRQQQLNTHPPETFLPSRQLSNVHLLIGHSDFSLVLTLNSLDPLSANRTIRSPIIRSTSFNPSE</sequence>
<feature type="transmembrane region" description="Helical" evidence="1">
    <location>
        <begin position="12"/>
        <end position="36"/>
    </location>
</feature>
<protein>
    <submittedName>
        <fullName evidence="2">Uncharacterized protein</fullName>
    </submittedName>
</protein>
<gene>
    <name evidence="2" type="ORF">PCASD_01946</name>
</gene>
<keyword evidence="1" id="KW-0472">Membrane</keyword>
<keyword evidence="1" id="KW-0812">Transmembrane</keyword>
<proteinExistence type="predicted"/>
<reference evidence="2 3" key="1">
    <citation type="submission" date="2017-11" db="EMBL/GenBank/DDBJ databases">
        <title>De novo assembly and phasing of dikaryotic genomes from two isolates of Puccinia coronata f. sp. avenae, the causal agent of oat crown rust.</title>
        <authorList>
            <person name="Miller M.E."/>
            <person name="Zhang Y."/>
            <person name="Omidvar V."/>
            <person name="Sperschneider J."/>
            <person name="Schwessinger B."/>
            <person name="Raley C."/>
            <person name="Palmer J.M."/>
            <person name="Garnica D."/>
            <person name="Upadhyaya N."/>
            <person name="Rathjen J."/>
            <person name="Taylor J.M."/>
            <person name="Park R.F."/>
            <person name="Dodds P.N."/>
            <person name="Hirsch C.D."/>
            <person name="Kianian S.F."/>
            <person name="Figueroa M."/>
        </authorList>
    </citation>
    <scope>NUCLEOTIDE SEQUENCE [LARGE SCALE GENOMIC DNA]</scope>
    <source>
        <strain evidence="2">12SD80</strain>
    </source>
</reference>
<keyword evidence="1" id="KW-1133">Transmembrane helix</keyword>
<name>A0A2N5VHM2_9BASI</name>
<dbReference type="EMBL" id="PGCI01000016">
    <property type="protein sequence ID" value="PLW49480.1"/>
    <property type="molecule type" value="Genomic_DNA"/>
</dbReference>
<dbReference type="AlphaFoldDB" id="A0A2N5VHM2"/>
<accession>A0A2N5VHM2</accession>
<comment type="caution">
    <text evidence="2">The sequence shown here is derived from an EMBL/GenBank/DDBJ whole genome shotgun (WGS) entry which is preliminary data.</text>
</comment>
<evidence type="ECO:0000313" key="2">
    <source>
        <dbReference type="EMBL" id="PLW49480.1"/>
    </source>
</evidence>
<dbReference type="Proteomes" id="UP000235392">
    <property type="component" value="Unassembled WGS sequence"/>
</dbReference>